<dbReference type="AlphaFoldDB" id="A0A0B2X755"/>
<keyword evidence="3" id="KW-1185">Reference proteome</keyword>
<organism evidence="2 3">
    <name type="scientific">Metarhizium robertsii (strain ARSEF 23 / ATCC MYA-3075)</name>
    <name type="common">Metarhizium anisopliae (strain ARSEF 23)</name>
    <dbReference type="NCBI Taxonomy" id="655844"/>
    <lineage>
        <taxon>Eukaryota</taxon>
        <taxon>Fungi</taxon>
        <taxon>Dikarya</taxon>
        <taxon>Ascomycota</taxon>
        <taxon>Pezizomycotina</taxon>
        <taxon>Sordariomycetes</taxon>
        <taxon>Hypocreomycetidae</taxon>
        <taxon>Hypocreales</taxon>
        <taxon>Clavicipitaceae</taxon>
        <taxon>Metarhizium</taxon>
    </lineage>
</organism>
<dbReference type="RefSeq" id="XP_011410903.1">
    <property type="nucleotide sequence ID" value="XM_011412601.1"/>
</dbReference>
<evidence type="ECO:0000313" key="2">
    <source>
        <dbReference type="EMBL" id="KHO10728.1"/>
    </source>
</evidence>
<reference evidence="2 3" key="1">
    <citation type="journal article" date="2011" name="PLoS Genet.">
        <title>Genome sequencing and comparative transcriptomics of the model entomopathogenic fungi Metarhizium anisopliae and M. acridum.</title>
        <authorList>
            <person name="Gao Q."/>
            <person name="Jin K."/>
            <person name="Ying S.H."/>
            <person name="Zhang Y."/>
            <person name="Xiao G."/>
            <person name="Shang Y."/>
            <person name="Duan Z."/>
            <person name="Hu X."/>
            <person name="Xie X.Q."/>
            <person name="Zhou G."/>
            <person name="Peng G."/>
            <person name="Luo Z."/>
            <person name="Huang W."/>
            <person name="Wang B."/>
            <person name="Fang W."/>
            <person name="Wang S."/>
            <person name="Zhong Y."/>
            <person name="Ma L.J."/>
            <person name="St Leger R.J."/>
            <person name="Zhao G.P."/>
            <person name="Pei Y."/>
            <person name="Feng M.G."/>
            <person name="Xia Y."/>
            <person name="Wang C."/>
        </authorList>
    </citation>
    <scope>NUCLEOTIDE SEQUENCE [LARGE SCALE GENOMIC DNA]</scope>
    <source>
        <strain evidence="3">ARSEF 23 / ATCC MYA-3075</strain>
    </source>
</reference>
<gene>
    <name evidence="2" type="ORF">MAA_11686</name>
</gene>
<feature type="region of interest" description="Disordered" evidence="1">
    <location>
        <begin position="216"/>
        <end position="291"/>
    </location>
</feature>
<name>A0A0B2X755_METRA</name>
<dbReference type="GeneID" id="23633134"/>
<dbReference type="Proteomes" id="UP000002498">
    <property type="component" value="Unassembled WGS sequence"/>
</dbReference>
<feature type="compositionally biased region" description="Basic and acidic residues" evidence="1">
    <location>
        <begin position="332"/>
        <end position="342"/>
    </location>
</feature>
<dbReference type="HOGENOM" id="CLU_072369_0_0_1"/>
<proteinExistence type="predicted"/>
<sequence length="363" mass="40120">MSTWFTIIARVAEVDRIPDSAYRNALCEFQEGSNDATTGDWRSFYIAFYGDLLESGRAYMIRGQARLPGNDQAEAPKASILYALFTAFDAIPLLIDHLPIHQLRINAAAELTCTPRFVDATRTFEFEAKITGYYGDPAPQSLRNDRAFKASQTRTKTQYIYAEQSPKFDRALGNENLRAQSRLFIDGFYTFPDEETQQPGYIDLLAVSFNWASKDPVNKTGSPAKGGSSRRRNVPLKISPGKQANISVAPAPMTPPNSRLLLHSGSSASTPHTVSDTFTPRRASSTSSIVTGDVSRENRIVDFKVLGSEPEAQNAHSAVSALTPSAFQSKRQATEPSHEPSSKRSRKPSQKAKEMLTEDELEE</sequence>
<dbReference type="EMBL" id="ADNJ02000013">
    <property type="protein sequence ID" value="KHO10728.1"/>
    <property type="molecule type" value="Genomic_DNA"/>
</dbReference>
<accession>A0A0B2X755</accession>
<comment type="caution">
    <text evidence="2">The sequence shown here is derived from an EMBL/GenBank/DDBJ whole genome shotgun (WGS) entry which is preliminary data.</text>
</comment>
<feature type="compositionally biased region" description="Polar residues" evidence="1">
    <location>
        <begin position="314"/>
        <end position="331"/>
    </location>
</feature>
<dbReference type="KEGG" id="maj:MAA_11686"/>
<feature type="compositionally biased region" description="Polar residues" evidence="1">
    <location>
        <begin position="264"/>
        <end position="290"/>
    </location>
</feature>
<protein>
    <submittedName>
        <fullName evidence="2">Glutathione-dependent formaldehyde-activating</fullName>
    </submittedName>
</protein>
<evidence type="ECO:0000313" key="3">
    <source>
        <dbReference type="Proteomes" id="UP000002498"/>
    </source>
</evidence>
<feature type="region of interest" description="Disordered" evidence="1">
    <location>
        <begin position="310"/>
        <end position="363"/>
    </location>
</feature>
<dbReference type="OrthoDB" id="4940353at2759"/>
<reference evidence="2 3" key="2">
    <citation type="journal article" date="2014" name="Proc. Natl. Acad. Sci. U.S.A.">
        <title>Trajectory and genomic determinants of fungal-pathogen speciation and host adaptation.</title>
        <authorList>
            <person name="Hu X."/>
            <person name="Xiao G."/>
            <person name="Zheng P."/>
            <person name="Shang Y."/>
            <person name="Su Y."/>
            <person name="Zhang X."/>
            <person name="Liu X."/>
            <person name="Zhan S."/>
            <person name="St Leger R.J."/>
            <person name="Wang C."/>
        </authorList>
    </citation>
    <scope>GENOME REANNOTATION</scope>
    <source>
        <strain evidence="3">ARSEF 23 / ATCC MYA-3075</strain>
    </source>
</reference>
<evidence type="ECO:0000256" key="1">
    <source>
        <dbReference type="SAM" id="MobiDB-lite"/>
    </source>
</evidence>